<name>A0AA96WUP3_LEPBY</name>
<sequence>MSERLEQAISRLKQLPESLLQQVSDFIDVLTDEQVQNTVIDNPDAQLSKAWVQWFEAIDRIEITPTESDSDYQQLLLSKYRQQGLEL</sequence>
<evidence type="ECO:0008006" key="2">
    <source>
        <dbReference type="Google" id="ProtNLM"/>
    </source>
</evidence>
<protein>
    <recommendedName>
        <fullName evidence="2">DUF2281 domain-containing protein</fullName>
    </recommendedName>
</protein>
<accession>A0AA96WUP3</accession>
<organism evidence="1">
    <name type="scientific">Leptolyngbya boryana CZ1</name>
    <dbReference type="NCBI Taxonomy" id="3060204"/>
    <lineage>
        <taxon>Bacteria</taxon>
        <taxon>Bacillati</taxon>
        <taxon>Cyanobacteriota</taxon>
        <taxon>Cyanophyceae</taxon>
        <taxon>Leptolyngbyales</taxon>
        <taxon>Leptolyngbyaceae</taxon>
        <taxon>Leptolyngbya group</taxon>
        <taxon>Leptolyngbya</taxon>
    </lineage>
</organism>
<proteinExistence type="predicted"/>
<dbReference type="EMBL" id="CP130144">
    <property type="protein sequence ID" value="WNZ44524.1"/>
    <property type="molecule type" value="Genomic_DNA"/>
</dbReference>
<dbReference type="AlphaFoldDB" id="A0AA96WUP3"/>
<reference evidence="1" key="1">
    <citation type="journal article" date="2023" name="Plants (Basel)">
        <title>Genomic Analysis of Leptolyngbya boryana CZ1 Reveals Efficient Carbon Fixation Modules.</title>
        <authorList>
            <person name="Bai X."/>
            <person name="Wang H."/>
            <person name="Cheng W."/>
            <person name="Wang J."/>
            <person name="Ma M."/>
            <person name="Hu H."/>
            <person name="Song Z."/>
            <person name="Ma H."/>
            <person name="Fan Y."/>
            <person name="Du C."/>
            <person name="Xu J."/>
        </authorList>
    </citation>
    <scope>NUCLEOTIDE SEQUENCE</scope>
    <source>
        <strain evidence="1">CZ1</strain>
    </source>
</reference>
<evidence type="ECO:0000313" key="1">
    <source>
        <dbReference type="EMBL" id="WNZ44524.1"/>
    </source>
</evidence>
<dbReference type="RefSeq" id="WP_316426592.1">
    <property type="nucleotide sequence ID" value="NZ_CP130144.1"/>
</dbReference>
<reference evidence="1" key="2">
    <citation type="submission" date="2023-07" db="EMBL/GenBank/DDBJ databases">
        <authorList>
            <person name="Bai X.-H."/>
            <person name="Wang H.-H."/>
            <person name="Wang J."/>
            <person name="Ma M.-Y."/>
            <person name="Hu H.-H."/>
            <person name="Song Z.-L."/>
            <person name="Ma H.-G."/>
            <person name="Fan Y."/>
            <person name="Du C.-Y."/>
            <person name="Xu J.-C."/>
        </authorList>
    </citation>
    <scope>NUCLEOTIDE SEQUENCE</scope>
    <source>
        <strain evidence="1">CZ1</strain>
    </source>
</reference>
<gene>
    <name evidence="1" type="ORF">Q2T42_22250</name>
</gene>